<organism evidence="3 4">
    <name type="scientific">Gordonia hankookensis</name>
    <dbReference type="NCBI Taxonomy" id="589403"/>
    <lineage>
        <taxon>Bacteria</taxon>
        <taxon>Bacillati</taxon>
        <taxon>Actinomycetota</taxon>
        <taxon>Actinomycetes</taxon>
        <taxon>Mycobacteriales</taxon>
        <taxon>Gordoniaceae</taxon>
        <taxon>Gordonia</taxon>
    </lineage>
</organism>
<dbReference type="EMBL" id="JACWMS010000006">
    <property type="protein sequence ID" value="MBD1322338.1"/>
    <property type="molecule type" value="Genomic_DNA"/>
</dbReference>
<dbReference type="Pfam" id="PF04075">
    <property type="entry name" value="F420H2_quin_red"/>
    <property type="match status" value="1"/>
</dbReference>
<evidence type="ECO:0000313" key="4">
    <source>
        <dbReference type="Proteomes" id="UP000602395"/>
    </source>
</evidence>
<keyword evidence="4" id="KW-1185">Reference proteome</keyword>
<comment type="catalytic activity">
    <reaction evidence="2">
        <text>oxidized coenzyme F420-(gamma-L-Glu)(n) + a quinol + H(+) = reduced coenzyme F420-(gamma-L-Glu)(n) + a quinone</text>
        <dbReference type="Rhea" id="RHEA:39663"/>
        <dbReference type="Rhea" id="RHEA-COMP:12939"/>
        <dbReference type="Rhea" id="RHEA-COMP:14378"/>
        <dbReference type="ChEBI" id="CHEBI:15378"/>
        <dbReference type="ChEBI" id="CHEBI:24646"/>
        <dbReference type="ChEBI" id="CHEBI:132124"/>
        <dbReference type="ChEBI" id="CHEBI:133980"/>
        <dbReference type="ChEBI" id="CHEBI:139511"/>
    </reaction>
</comment>
<accession>A0ABR7WHU9</accession>
<evidence type="ECO:0000313" key="3">
    <source>
        <dbReference type="EMBL" id="MBD1322338.1"/>
    </source>
</evidence>
<proteinExistence type="inferred from homology"/>
<dbReference type="InterPro" id="IPR012349">
    <property type="entry name" value="Split_barrel_FMN-bd"/>
</dbReference>
<evidence type="ECO:0000256" key="2">
    <source>
        <dbReference type="ARBA" id="ARBA00049106"/>
    </source>
</evidence>
<dbReference type="InterPro" id="IPR004378">
    <property type="entry name" value="F420H2_quin_Rdtase"/>
</dbReference>
<comment type="similarity">
    <text evidence="1">Belongs to the F420H(2)-dependent quinone reductase family.</text>
</comment>
<gene>
    <name evidence="3" type="ORF">IDF66_22395</name>
</gene>
<sequence>MSIAARLLQTRWFVRAPIIVFRARLGFLFGGRLLLLEHTGRRTGEKRYVVLETVERASPTQVVIASGFGTRAQWFKNLQADPRCRVSVGWSSRRAALAEVLGTDDATAVLDRYRDAHARAYAELSGVIEESTGLSIDDVPLVRLTLI</sequence>
<dbReference type="Proteomes" id="UP000602395">
    <property type="component" value="Unassembled WGS sequence"/>
</dbReference>
<protein>
    <submittedName>
        <fullName evidence="3">Nitroreductase family deazaflavin-dependent oxidoreductase</fullName>
    </submittedName>
</protein>
<evidence type="ECO:0000256" key="1">
    <source>
        <dbReference type="ARBA" id="ARBA00008710"/>
    </source>
</evidence>
<dbReference type="PANTHER" id="PTHR39428">
    <property type="entry name" value="F420H(2)-DEPENDENT QUINONE REDUCTASE RV1261C"/>
    <property type="match status" value="1"/>
</dbReference>
<dbReference type="Gene3D" id="2.30.110.10">
    <property type="entry name" value="Electron Transport, Fmn-binding Protein, Chain A"/>
    <property type="match status" value="1"/>
</dbReference>
<dbReference type="RefSeq" id="WP_190268696.1">
    <property type="nucleotide sequence ID" value="NZ_BAABAD010000005.1"/>
</dbReference>
<reference evidence="3 4" key="1">
    <citation type="submission" date="2020-09" db="EMBL/GenBank/DDBJ databases">
        <title>Novel species in genus Gordonia.</title>
        <authorList>
            <person name="Zhang G."/>
        </authorList>
    </citation>
    <scope>NUCLEOTIDE SEQUENCE [LARGE SCALE GENOMIC DNA]</scope>
    <source>
        <strain evidence="3 4">ON-33</strain>
    </source>
</reference>
<name>A0ABR7WHU9_9ACTN</name>
<comment type="caution">
    <text evidence="3">The sequence shown here is derived from an EMBL/GenBank/DDBJ whole genome shotgun (WGS) entry which is preliminary data.</text>
</comment>
<dbReference type="NCBIfam" id="TIGR00026">
    <property type="entry name" value="hi_GC_TIGR00026"/>
    <property type="match status" value="1"/>
</dbReference>
<dbReference type="PANTHER" id="PTHR39428:SF1">
    <property type="entry name" value="F420H(2)-DEPENDENT QUINONE REDUCTASE RV1261C"/>
    <property type="match status" value="1"/>
</dbReference>